<dbReference type="Proteomes" id="UP000231067">
    <property type="component" value="Unassembled WGS sequence"/>
</dbReference>
<protein>
    <recommendedName>
        <fullName evidence="1">DNA binding HTH domain-containing protein</fullName>
    </recommendedName>
</protein>
<dbReference type="SUPFAM" id="SSF46689">
    <property type="entry name" value="Homeodomain-like"/>
    <property type="match status" value="1"/>
</dbReference>
<dbReference type="PRINTS" id="PR01590">
    <property type="entry name" value="HTHFIS"/>
</dbReference>
<sequence>MDKEGLVLPSNLTLEEVEKQYIAKTLQENNGNKSRSARILGIDRTTLHLKLKRYGVKKEA</sequence>
<evidence type="ECO:0000313" key="2">
    <source>
        <dbReference type="EMBL" id="PIP39482.1"/>
    </source>
</evidence>
<reference evidence="2 3" key="1">
    <citation type="submission" date="2017-09" db="EMBL/GenBank/DDBJ databases">
        <title>Depth-based differentiation of microbial function through sediment-hosted aquifers and enrichment of novel symbionts in the deep terrestrial subsurface.</title>
        <authorList>
            <person name="Probst A.J."/>
            <person name="Ladd B."/>
            <person name="Jarett J.K."/>
            <person name="Geller-Mcgrath D.E."/>
            <person name="Sieber C.M."/>
            <person name="Emerson J.B."/>
            <person name="Anantharaman K."/>
            <person name="Thomas B.C."/>
            <person name="Malmstrom R."/>
            <person name="Stieglmeier M."/>
            <person name="Klingl A."/>
            <person name="Woyke T."/>
            <person name="Ryan C.M."/>
            <person name="Banfield J.F."/>
        </authorList>
    </citation>
    <scope>NUCLEOTIDE SEQUENCE [LARGE SCALE GENOMIC DNA]</scope>
    <source>
        <strain evidence="2">CG23_combo_of_CG06-09_8_20_14_all_40_23</strain>
    </source>
</reference>
<dbReference type="InterPro" id="IPR002197">
    <property type="entry name" value="HTH_Fis"/>
</dbReference>
<name>A0A2H0A229_9BACT</name>
<organism evidence="2 3">
    <name type="scientific">Candidatus Desantisbacteria bacterium CG23_combo_of_CG06-09_8_20_14_all_40_23</name>
    <dbReference type="NCBI Taxonomy" id="1974550"/>
    <lineage>
        <taxon>Bacteria</taxon>
        <taxon>Candidatus Desantisiibacteriota</taxon>
    </lineage>
</organism>
<evidence type="ECO:0000313" key="3">
    <source>
        <dbReference type="Proteomes" id="UP000231067"/>
    </source>
</evidence>
<evidence type="ECO:0000259" key="1">
    <source>
        <dbReference type="Pfam" id="PF02954"/>
    </source>
</evidence>
<dbReference type="Gene3D" id="1.10.10.60">
    <property type="entry name" value="Homeodomain-like"/>
    <property type="match status" value="1"/>
</dbReference>
<dbReference type="GO" id="GO:0043565">
    <property type="term" value="F:sequence-specific DNA binding"/>
    <property type="evidence" value="ECO:0007669"/>
    <property type="project" value="InterPro"/>
</dbReference>
<dbReference type="InterPro" id="IPR009057">
    <property type="entry name" value="Homeodomain-like_sf"/>
</dbReference>
<dbReference type="AlphaFoldDB" id="A0A2H0A229"/>
<accession>A0A2H0A229</accession>
<proteinExistence type="predicted"/>
<feature type="domain" description="DNA binding HTH" evidence="1">
    <location>
        <begin position="13"/>
        <end position="54"/>
    </location>
</feature>
<gene>
    <name evidence="2" type="ORF">COX18_10030</name>
</gene>
<comment type="caution">
    <text evidence="2">The sequence shown here is derived from an EMBL/GenBank/DDBJ whole genome shotgun (WGS) entry which is preliminary data.</text>
</comment>
<dbReference type="EMBL" id="PCSH01000167">
    <property type="protein sequence ID" value="PIP39482.1"/>
    <property type="molecule type" value="Genomic_DNA"/>
</dbReference>
<dbReference type="Pfam" id="PF02954">
    <property type="entry name" value="HTH_8"/>
    <property type="match status" value="1"/>
</dbReference>